<keyword evidence="11" id="KW-0999">Mitochondrion inner membrane</keyword>
<comment type="pathway">
    <text evidence="3">Phospholipid metabolism; CDP-diacylglycerol biosynthesis; CDP-diacylglycerol from sn-glycerol 3-phosphate: step 3/3.</text>
</comment>
<evidence type="ECO:0000256" key="16">
    <source>
        <dbReference type="ARBA" id="ARBA00023209"/>
    </source>
</evidence>
<evidence type="ECO:0000313" key="21">
    <source>
        <dbReference type="EMBL" id="KAF8390857.1"/>
    </source>
</evidence>
<dbReference type="EMBL" id="JABCRI010000017">
    <property type="protein sequence ID" value="KAF8390857.1"/>
    <property type="molecule type" value="Genomic_DNA"/>
</dbReference>
<evidence type="ECO:0000259" key="20">
    <source>
        <dbReference type="Pfam" id="PF14372"/>
    </source>
</evidence>
<name>A0A835D7N2_TETSI</name>
<comment type="subcellular location">
    <subcellularLocation>
        <location evidence="2">Mitochondrion inner membrane</location>
        <topology evidence="2">Peripheral membrane protein</topology>
        <orientation evidence="2">Matrix side</orientation>
    </subcellularLocation>
</comment>
<evidence type="ECO:0000256" key="7">
    <source>
        <dbReference type="ARBA" id="ARBA00018337"/>
    </source>
</evidence>
<evidence type="ECO:0000256" key="15">
    <source>
        <dbReference type="ARBA" id="ARBA00023136"/>
    </source>
</evidence>
<dbReference type="Pfam" id="PF09139">
    <property type="entry name" value="Tam41_Mmp37"/>
    <property type="match status" value="3"/>
</dbReference>
<feature type="domain" description="Endonuclease/exonuclease/phosphatase" evidence="19">
    <location>
        <begin position="6"/>
        <end position="215"/>
    </location>
</feature>
<dbReference type="InterPro" id="IPR025525">
    <property type="entry name" value="hAT-like_transposase_RNase-H"/>
</dbReference>
<dbReference type="EC" id="2.7.7.41" evidence="6"/>
<dbReference type="Pfam" id="PF14372">
    <property type="entry name" value="hAT-like_RNase-H"/>
    <property type="match status" value="1"/>
</dbReference>
<evidence type="ECO:0000256" key="14">
    <source>
        <dbReference type="ARBA" id="ARBA00023128"/>
    </source>
</evidence>
<evidence type="ECO:0000256" key="11">
    <source>
        <dbReference type="ARBA" id="ARBA00022792"/>
    </source>
</evidence>
<keyword evidence="13" id="KW-0443">Lipid metabolism</keyword>
<evidence type="ECO:0000256" key="18">
    <source>
        <dbReference type="ARBA" id="ARBA00029893"/>
    </source>
</evidence>
<dbReference type="UniPathway" id="UPA00557">
    <property type="reaction ID" value="UER00614"/>
</dbReference>
<evidence type="ECO:0000256" key="6">
    <source>
        <dbReference type="ARBA" id="ARBA00012487"/>
    </source>
</evidence>
<evidence type="ECO:0000256" key="2">
    <source>
        <dbReference type="ARBA" id="ARBA00004443"/>
    </source>
</evidence>
<keyword evidence="10" id="KW-0548">Nucleotidyltransferase</keyword>
<feature type="domain" description="hAT-like transposase RNase-H fold" evidence="20">
    <location>
        <begin position="1084"/>
        <end position="1134"/>
    </location>
</feature>
<reference evidence="21 22" key="1">
    <citation type="submission" date="2020-04" db="EMBL/GenBank/DDBJ databases">
        <title>Plant Genome Project.</title>
        <authorList>
            <person name="Zhang R.-G."/>
        </authorList>
    </citation>
    <scope>NUCLEOTIDE SEQUENCE [LARGE SCALE GENOMIC DNA]</scope>
    <source>
        <strain evidence="21">YNK0</strain>
        <tissue evidence="21">Leaf</tissue>
    </source>
</reference>
<evidence type="ECO:0000256" key="10">
    <source>
        <dbReference type="ARBA" id="ARBA00022695"/>
    </source>
</evidence>
<protein>
    <recommendedName>
        <fullName evidence="7">Phosphatidate cytidylyltransferase, mitochondrial</fullName>
        <ecNumber evidence="6">2.7.7.41</ecNumber>
    </recommendedName>
    <alternativeName>
        <fullName evidence="18">CDP-diacylglycerol synthase</fullName>
    </alternativeName>
</protein>
<dbReference type="PANTHER" id="PTHR13619:SF0">
    <property type="entry name" value="PHOSPHATIDATE CYTIDYLYLTRANSFERASE, MITOCHONDRIAL"/>
    <property type="match status" value="1"/>
</dbReference>
<dbReference type="SUPFAM" id="SSF56219">
    <property type="entry name" value="DNase I-like"/>
    <property type="match status" value="1"/>
</dbReference>
<evidence type="ECO:0000256" key="5">
    <source>
        <dbReference type="ARBA" id="ARBA00005458"/>
    </source>
</evidence>
<evidence type="ECO:0000256" key="8">
    <source>
        <dbReference type="ARBA" id="ARBA00022516"/>
    </source>
</evidence>
<keyword evidence="16" id="KW-0594">Phospholipid biosynthesis</keyword>
<dbReference type="InterPro" id="IPR005135">
    <property type="entry name" value="Endo/exonuclease/phosphatase"/>
</dbReference>
<keyword evidence="9" id="KW-0808">Transferase</keyword>
<keyword evidence="12" id="KW-0460">Magnesium</keyword>
<dbReference type="OrthoDB" id="341477at2759"/>
<dbReference type="PANTHER" id="PTHR13619">
    <property type="entry name" value="PHOSPHATIDATE CYTIDYLYLTRANSFERASE, MITOCHONDRIAL"/>
    <property type="match status" value="1"/>
</dbReference>
<dbReference type="InterPro" id="IPR036691">
    <property type="entry name" value="Endo/exonu/phosph_ase_sf"/>
</dbReference>
<dbReference type="Gene3D" id="3.60.10.10">
    <property type="entry name" value="Endonuclease/exonuclease/phosphatase"/>
    <property type="match status" value="1"/>
</dbReference>
<organism evidence="21 22">
    <name type="scientific">Tetracentron sinense</name>
    <name type="common">Spur-leaf</name>
    <dbReference type="NCBI Taxonomy" id="13715"/>
    <lineage>
        <taxon>Eukaryota</taxon>
        <taxon>Viridiplantae</taxon>
        <taxon>Streptophyta</taxon>
        <taxon>Embryophyta</taxon>
        <taxon>Tracheophyta</taxon>
        <taxon>Spermatophyta</taxon>
        <taxon>Magnoliopsida</taxon>
        <taxon>Trochodendrales</taxon>
        <taxon>Trochodendraceae</taxon>
        <taxon>Tetracentron</taxon>
    </lineage>
</organism>
<dbReference type="GO" id="GO:0032049">
    <property type="term" value="P:cardiolipin biosynthetic process"/>
    <property type="evidence" value="ECO:0007669"/>
    <property type="project" value="InterPro"/>
</dbReference>
<dbReference type="GO" id="GO:0005743">
    <property type="term" value="C:mitochondrial inner membrane"/>
    <property type="evidence" value="ECO:0007669"/>
    <property type="project" value="UniProtKB-SubCell"/>
</dbReference>
<comment type="pathway">
    <text evidence="4">Lipid metabolism.</text>
</comment>
<evidence type="ECO:0000256" key="12">
    <source>
        <dbReference type="ARBA" id="ARBA00022842"/>
    </source>
</evidence>
<keyword evidence="14" id="KW-0496">Mitochondrion</keyword>
<dbReference type="GO" id="GO:0016024">
    <property type="term" value="P:CDP-diacylglycerol biosynthetic process"/>
    <property type="evidence" value="ECO:0007669"/>
    <property type="project" value="UniProtKB-UniPathway"/>
</dbReference>
<evidence type="ECO:0000256" key="17">
    <source>
        <dbReference type="ARBA" id="ARBA00023264"/>
    </source>
</evidence>
<evidence type="ECO:0000256" key="3">
    <source>
        <dbReference type="ARBA" id="ARBA00005119"/>
    </source>
</evidence>
<sequence>MKLVVWNGRGAGGKTFLRNLKELIRMHDPQILVLMETRIGEEKAVSVISKLHFSGSFRVDAQGYSGGIWLLWKKELITVEVLSSNSQLIHTLIRHTHSEDWLFTAVYASPNPQIRTNLWNLLPQVAQLHDLAWLIAGDFNQIGSVIEKSGGAAVNFSRCQNFQSWVTSCRVVDLGFAGPSHTWTNMRSGLARVQERLDKAFANTSWRHMFPEALVRHLPPTHSDHCPVLIDSLGSPPPPPISRPFRFQVAWMTHRDFGKFVVDHWDISKGTLPLLMAKFVEAVQEWNRSTFGNIFHNKRRLLARIEGAQKAMGNKLSPHLFSLERELIKDYNAVLAQEELLWFQKSRSMWLKYGDRNTKFFHTSTLIRRRRNKIEALKGDDGTWSTDPCQLKQMAIYYFQQLYSAAQAEPPQCSLISHFPALSVEELDALNAPLRSIEIKHATKAHSSYTWRSVTKGRELLKRGLRWVLGNGRTVKFWTDVWIGNAPLSTVALGLIMAEDMEKFVVEYVNEHGEWNWDVIGALLPTATQLHIHAVRVFPSLALEDRLVWCGSNSGSFTTSSAYKLLIGSSSTELGYDTSWTKIWKLPGPPRVKFFLWYMFVCRSIEQRMENKKRAELAGLLNMLPPVEFCCAYGSALLPNNRDKTTMVDYILGVSDPMRWHSEITQIADEIGVGVHFNPFVTWEDKMIKYGVVRMHDLVQDILNWERFYLSGRLQKPVVVVEVIKVVGVERFGSVPTVGIQDRRTGPYIRDPQNVEDLLEVDLKIDRLMQLFLRLMRYRVALVLLLFLGTSTIGVSIQISRSMYATLIQSMAALQAQAQGTPHLHVLLHLLPVFVLVDNVDIGNLNSINLKAATSAALLLLPSEFTEEDLYAKICSLSYMGDLRMLFAEDKNKVKKIVQGQFNLFQIMYKPFLEEYAAKELLTFSPSGSPQGKLTQDAEPHVTGFCIEKEIVLILSNGGMDDKLTTVASLGVLQDGRVLYKRCCAHILNLIENDGLDVIKDVIEKVCDSVSFWTTSSKLENFEEAARQLRIPIAKKLSLDCKTRWNSTYLMLLTALVYKDVFSRVMQQVFSRIKYPIANSSQKFEVVMTLSQWCLSSHEVIRVMTSNMLKKFKKYCGVCHVIMAVPIVLNPRLKETVGHNGPISSSCNSEVVDFEEQDPLSNFDVFVSSPIRNALVKSKLDHYLKENVLPQTLDFDDCGVSAARCLVSSLPSTIRSRMGMRLGEKQKLSESGRVIREVVIGSREEATQCMRKVVRRLVMVSSVRQAVSGLLAGGGVNGARYLANKMSKAWNSWT</sequence>
<accession>A0A835D7N2</accession>
<dbReference type="InterPro" id="IPR012337">
    <property type="entry name" value="RNaseH-like_sf"/>
</dbReference>
<evidence type="ECO:0000313" key="22">
    <source>
        <dbReference type="Proteomes" id="UP000655225"/>
    </source>
</evidence>
<gene>
    <name evidence="21" type="ORF">HHK36_023156</name>
</gene>
<dbReference type="Proteomes" id="UP000655225">
    <property type="component" value="Unassembled WGS sequence"/>
</dbReference>
<keyword evidence="17" id="KW-1208">Phospholipid metabolism</keyword>
<keyword evidence="15" id="KW-0472">Membrane</keyword>
<comment type="similarity">
    <text evidence="5">Belongs to the TAM41 family.</text>
</comment>
<comment type="caution">
    <text evidence="21">The sequence shown here is derived from an EMBL/GenBank/DDBJ whole genome shotgun (WGS) entry which is preliminary data.</text>
</comment>
<comment type="cofactor">
    <cofactor evidence="1">
        <name>Mg(2+)</name>
        <dbReference type="ChEBI" id="CHEBI:18420"/>
    </cofactor>
</comment>
<evidence type="ECO:0000256" key="4">
    <source>
        <dbReference type="ARBA" id="ARBA00005189"/>
    </source>
</evidence>
<dbReference type="GO" id="GO:0003677">
    <property type="term" value="F:DNA binding"/>
    <property type="evidence" value="ECO:0007669"/>
    <property type="project" value="InterPro"/>
</dbReference>
<evidence type="ECO:0000256" key="13">
    <source>
        <dbReference type="ARBA" id="ARBA00023098"/>
    </source>
</evidence>
<keyword evidence="8" id="KW-0444">Lipid biosynthesis</keyword>
<evidence type="ECO:0000256" key="9">
    <source>
        <dbReference type="ARBA" id="ARBA00022679"/>
    </source>
</evidence>
<evidence type="ECO:0000256" key="1">
    <source>
        <dbReference type="ARBA" id="ARBA00001946"/>
    </source>
</evidence>
<dbReference type="InterPro" id="IPR015222">
    <property type="entry name" value="Tam41"/>
</dbReference>
<dbReference type="Pfam" id="PF03372">
    <property type="entry name" value="Exo_endo_phos"/>
    <property type="match status" value="1"/>
</dbReference>
<evidence type="ECO:0000259" key="19">
    <source>
        <dbReference type="Pfam" id="PF03372"/>
    </source>
</evidence>
<dbReference type="SUPFAM" id="SSF53098">
    <property type="entry name" value="Ribonuclease H-like"/>
    <property type="match status" value="1"/>
</dbReference>
<proteinExistence type="inferred from homology"/>
<dbReference type="GO" id="GO:0004605">
    <property type="term" value="F:phosphatidate cytidylyltransferase activity"/>
    <property type="evidence" value="ECO:0007669"/>
    <property type="project" value="UniProtKB-EC"/>
</dbReference>
<keyword evidence="22" id="KW-1185">Reference proteome</keyword>